<keyword evidence="2" id="KW-1133">Transmembrane helix</keyword>
<name>A0AAD3CU34_9STRA</name>
<keyword evidence="2" id="KW-0472">Membrane</keyword>
<feature type="transmembrane region" description="Helical" evidence="2">
    <location>
        <begin position="125"/>
        <end position="142"/>
    </location>
</feature>
<dbReference type="AlphaFoldDB" id="A0AAD3CU34"/>
<organism evidence="4 5">
    <name type="scientific">Chaetoceros tenuissimus</name>
    <dbReference type="NCBI Taxonomy" id="426638"/>
    <lineage>
        <taxon>Eukaryota</taxon>
        <taxon>Sar</taxon>
        <taxon>Stramenopiles</taxon>
        <taxon>Ochrophyta</taxon>
        <taxon>Bacillariophyta</taxon>
        <taxon>Coscinodiscophyceae</taxon>
        <taxon>Chaetocerotophycidae</taxon>
        <taxon>Chaetocerotales</taxon>
        <taxon>Chaetocerotaceae</taxon>
        <taxon>Chaetoceros</taxon>
    </lineage>
</organism>
<feature type="compositionally biased region" description="Basic and acidic residues" evidence="1">
    <location>
        <begin position="68"/>
        <end position="89"/>
    </location>
</feature>
<keyword evidence="3" id="KW-0732">Signal</keyword>
<evidence type="ECO:0000313" key="4">
    <source>
        <dbReference type="EMBL" id="GFH51171.1"/>
    </source>
</evidence>
<comment type="caution">
    <text evidence="4">The sequence shown here is derived from an EMBL/GenBank/DDBJ whole genome shotgun (WGS) entry which is preliminary data.</text>
</comment>
<dbReference type="EMBL" id="BLLK01000045">
    <property type="protein sequence ID" value="GFH51171.1"/>
    <property type="molecule type" value="Genomic_DNA"/>
</dbReference>
<keyword evidence="5" id="KW-1185">Reference proteome</keyword>
<accession>A0AAD3CU34</accession>
<reference evidence="4 5" key="1">
    <citation type="journal article" date="2021" name="Sci. Rep.">
        <title>The genome of the diatom Chaetoceros tenuissimus carries an ancient integrated fragment of an extant virus.</title>
        <authorList>
            <person name="Hongo Y."/>
            <person name="Kimura K."/>
            <person name="Takaki Y."/>
            <person name="Yoshida Y."/>
            <person name="Baba S."/>
            <person name="Kobayashi G."/>
            <person name="Nagasaki K."/>
            <person name="Hano T."/>
            <person name="Tomaru Y."/>
        </authorList>
    </citation>
    <scope>NUCLEOTIDE SEQUENCE [LARGE SCALE GENOMIC DNA]</scope>
    <source>
        <strain evidence="4 5">NIES-3715</strain>
    </source>
</reference>
<keyword evidence="2" id="KW-0812">Transmembrane</keyword>
<protein>
    <submittedName>
        <fullName evidence="4">Uncharacterized protein</fullName>
    </submittedName>
</protein>
<gene>
    <name evidence="4" type="ORF">CTEN210_07647</name>
</gene>
<proteinExistence type="predicted"/>
<evidence type="ECO:0000256" key="2">
    <source>
        <dbReference type="SAM" id="Phobius"/>
    </source>
</evidence>
<evidence type="ECO:0000256" key="3">
    <source>
        <dbReference type="SAM" id="SignalP"/>
    </source>
</evidence>
<dbReference type="Proteomes" id="UP001054902">
    <property type="component" value="Unassembled WGS sequence"/>
</dbReference>
<evidence type="ECO:0000256" key="1">
    <source>
        <dbReference type="SAM" id="MobiDB-lite"/>
    </source>
</evidence>
<feature type="chain" id="PRO_5041969840" evidence="3">
    <location>
        <begin position="21"/>
        <end position="179"/>
    </location>
</feature>
<sequence>MKSMNLVKVMFLLVLGCAAAILSKDEGEIIPASKGGLYTNNNRLDIHREEALVSKTYLRPELEHGNLRKRSKENSNKAERKLGKSRGKDSLTNIGNWKDKESNRALQTVDDLFRKRIEEWELEDWILILVVLFVVSLVFRILSRIGCCGCSLLDCLACFICWDLFCDPSPGLNYAGGLV</sequence>
<evidence type="ECO:0000313" key="5">
    <source>
        <dbReference type="Proteomes" id="UP001054902"/>
    </source>
</evidence>
<feature type="region of interest" description="Disordered" evidence="1">
    <location>
        <begin position="68"/>
        <end position="96"/>
    </location>
</feature>
<feature type="signal peptide" evidence="3">
    <location>
        <begin position="1"/>
        <end position="20"/>
    </location>
</feature>